<evidence type="ECO:0000256" key="4">
    <source>
        <dbReference type="ARBA" id="ARBA00023125"/>
    </source>
</evidence>
<gene>
    <name evidence="8" type="ORF">ICL16_16295</name>
</gene>
<comment type="caution">
    <text evidence="6">Lacks conserved residue(s) required for the propagation of feature annotation.</text>
</comment>
<dbReference type="InterPro" id="IPR011006">
    <property type="entry name" value="CheY-like_superfamily"/>
</dbReference>
<dbReference type="PROSITE" id="PS50110">
    <property type="entry name" value="RESPONSE_REGULATORY"/>
    <property type="match status" value="1"/>
</dbReference>
<dbReference type="PANTHER" id="PTHR48111:SF1">
    <property type="entry name" value="TWO-COMPONENT RESPONSE REGULATOR ORR33"/>
    <property type="match status" value="1"/>
</dbReference>
<sequence>MNQFSTNQPSSEFSTTARILIVDDRYENCLALQAIMEREGYQVEIAQSGSSALSVIEAFAPEIILLELIMSGMDGYEVTRLIRQNTALPFIPILLITAHDSPNVARGFDLGANDFIRKPVTVDELLARVRALLRLKRTIDEHDAKAKNSNVLAREGLQITANQEFQTESTSDQPKAKLEVFNLIERTLLDTWETTGFGSLTINSEGLKKDQFSVIVQGNPTNRFFIDSKQVEQWKLQEISQTSLNSIDTVFSQIKDILFNIWTTTGYGSLTIDSKKIKQDEIRVIIQGTPSYRFIINSKQLQKWKLGKTYN</sequence>
<evidence type="ECO:0000313" key="8">
    <source>
        <dbReference type="EMBL" id="MBD2773590.1"/>
    </source>
</evidence>
<keyword evidence="1" id="KW-0597">Phosphoprotein</keyword>
<dbReference type="AlphaFoldDB" id="A0A8J6XHW6"/>
<dbReference type="SUPFAM" id="SSF52172">
    <property type="entry name" value="CheY-like"/>
    <property type="match status" value="1"/>
</dbReference>
<proteinExistence type="predicted"/>
<name>A0A8J6XHW6_9CYAN</name>
<evidence type="ECO:0000256" key="1">
    <source>
        <dbReference type="ARBA" id="ARBA00022553"/>
    </source>
</evidence>
<evidence type="ECO:0000256" key="3">
    <source>
        <dbReference type="ARBA" id="ARBA00023015"/>
    </source>
</evidence>
<keyword evidence="2" id="KW-0902">Two-component regulatory system</keyword>
<dbReference type="Pfam" id="PF00072">
    <property type="entry name" value="Response_reg"/>
    <property type="match status" value="1"/>
</dbReference>
<evidence type="ECO:0000313" key="9">
    <source>
        <dbReference type="Proteomes" id="UP000629098"/>
    </source>
</evidence>
<evidence type="ECO:0000256" key="5">
    <source>
        <dbReference type="ARBA" id="ARBA00023163"/>
    </source>
</evidence>
<evidence type="ECO:0000256" key="6">
    <source>
        <dbReference type="PROSITE-ProRule" id="PRU00169"/>
    </source>
</evidence>
<dbReference type="GO" id="GO:0032993">
    <property type="term" value="C:protein-DNA complex"/>
    <property type="evidence" value="ECO:0007669"/>
    <property type="project" value="TreeGrafter"/>
</dbReference>
<keyword evidence="4" id="KW-0238">DNA-binding</keyword>
<keyword evidence="9" id="KW-1185">Reference proteome</keyword>
<protein>
    <submittedName>
        <fullName evidence="8">Response regulator</fullName>
    </submittedName>
</protein>
<comment type="caution">
    <text evidence="8">The sequence shown here is derived from an EMBL/GenBank/DDBJ whole genome shotgun (WGS) entry which is preliminary data.</text>
</comment>
<dbReference type="PANTHER" id="PTHR48111">
    <property type="entry name" value="REGULATOR OF RPOS"/>
    <property type="match status" value="1"/>
</dbReference>
<organism evidence="8 9">
    <name type="scientific">Iningainema tapete BLCC-T55</name>
    <dbReference type="NCBI Taxonomy" id="2748662"/>
    <lineage>
        <taxon>Bacteria</taxon>
        <taxon>Bacillati</taxon>
        <taxon>Cyanobacteriota</taxon>
        <taxon>Cyanophyceae</taxon>
        <taxon>Nostocales</taxon>
        <taxon>Scytonemataceae</taxon>
        <taxon>Iningainema tapete</taxon>
    </lineage>
</organism>
<dbReference type="GO" id="GO:0000976">
    <property type="term" value="F:transcription cis-regulatory region binding"/>
    <property type="evidence" value="ECO:0007669"/>
    <property type="project" value="TreeGrafter"/>
</dbReference>
<evidence type="ECO:0000256" key="2">
    <source>
        <dbReference type="ARBA" id="ARBA00023012"/>
    </source>
</evidence>
<dbReference type="InterPro" id="IPR001789">
    <property type="entry name" value="Sig_transdc_resp-reg_receiver"/>
</dbReference>
<dbReference type="Gene3D" id="3.40.50.2300">
    <property type="match status" value="1"/>
</dbReference>
<dbReference type="Proteomes" id="UP000629098">
    <property type="component" value="Unassembled WGS sequence"/>
</dbReference>
<accession>A0A8J6XHW6</accession>
<keyword evidence="5" id="KW-0804">Transcription</keyword>
<feature type="domain" description="Response regulatory" evidence="7">
    <location>
        <begin position="18"/>
        <end position="133"/>
    </location>
</feature>
<dbReference type="InterPro" id="IPR039420">
    <property type="entry name" value="WalR-like"/>
</dbReference>
<reference evidence="8" key="1">
    <citation type="submission" date="2020-09" db="EMBL/GenBank/DDBJ databases">
        <title>Iningainema tapete sp. nov. (Scytonemataceae, Cyanobacteria) from greenhouses in central Florida (USA) produces two types of nodularin with biosynthetic potential for microcystin-LR and anabaenopeptins.</title>
        <authorList>
            <person name="Berthold D.E."/>
            <person name="Lefler F.W."/>
            <person name="Huang I.-S."/>
            <person name="Abdulla H."/>
            <person name="Zimba P.V."/>
            <person name="Laughinghouse H.D. IV."/>
        </authorList>
    </citation>
    <scope>NUCLEOTIDE SEQUENCE</scope>
    <source>
        <strain evidence="8">BLCCT55</strain>
    </source>
</reference>
<dbReference type="GO" id="GO:0006355">
    <property type="term" value="P:regulation of DNA-templated transcription"/>
    <property type="evidence" value="ECO:0007669"/>
    <property type="project" value="TreeGrafter"/>
</dbReference>
<dbReference type="GO" id="GO:0000156">
    <property type="term" value="F:phosphorelay response regulator activity"/>
    <property type="evidence" value="ECO:0007669"/>
    <property type="project" value="TreeGrafter"/>
</dbReference>
<dbReference type="GO" id="GO:0005829">
    <property type="term" value="C:cytosol"/>
    <property type="evidence" value="ECO:0007669"/>
    <property type="project" value="TreeGrafter"/>
</dbReference>
<dbReference type="EMBL" id="JACXAE010000057">
    <property type="protein sequence ID" value="MBD2773590.1"/>
    <property type="molecule type" value="Genomic_DNA"/>
</dbReference>
<evidence type="ECO:0000259" key="7">
    <source>
        <dbReference type="PROSITE" id="PS50110"/>
    </source>
</evidence>
<dbReference type="SMART" id="SM00448">
    <property type="entry name" value="REC"/>
    <property type="match status" value="1"/>
</dbReference>
<keyword evidence="3" id="KW-0805">Transcription regulation</keyword>